<comment type="subunit">
    <text evidence="6">Component of the ClpX-ClpP complex. Forms a hexameric ring that, in the presence of ATP, binds to fourteen ClpP subunits assembled into a disk-like structure with a central cavity, resembling the structure of eukaryotic proteasomes.</text>
</comment>
<dbReference type="InterPro" id="IPR010603">
    <property type="entry name" value="Znf_CppX_C4"/>
</dbReference>
<dbReference type="EMBL" id="JAUMVS010000011">
    <property type="protein sequence ID" value="MDO4841326.1"/>
    <property type="molecule type" value="Genomic_DNA"/>
</dbReference>
<dbReference type="CDD" id="cd19497">
    <property type="entry name" value="RecA-like_ClpX"/>
    <property type="match status" value="1"/>
</dbReference>
<evidence type="ECO:0000313" key="10">
    <source>
        <dbReference type="Proteomes" id="UP001168575"/>
    </source>
</evidence>
<dbReference type="SUPFAM" id="SSF52540">
    <property type="entry name" value="P-loop containing nucleoside triphosphate hydrolases"/>
    <property type="match status" value="1"/>
</dbReference>
<dbReference type="GO" id="GO:0008270">
    <property type="term" value="F:zinc ion binding"/>
    <property type="evidence" value="ECO:0007669"/>
    <property type="project" value="UniProtKB-UniRule"/>
</dbReference>
<keyword evidence="1 6" id="KW-0479">Metal-binding</keyword>
<dbReference type="GO" id="GO:0140662">
    <property type="term" value="F:ATP-dependent protein folding chaperone"/>
    <property type="evidence" value="ECO:0007669"/>
    <property type="project" value="InterPro"/>
</dbReference>
<dbReference type="InterPro" id="IPR059188">
    <property type="entry name" value="Znf_CLPX-like"/>
</dbReference>
<keyword evidence="4 6" id="KW-0067">ATP-binding</keyword>
<evidence type="ECO:0000256" key="6">
    <source>
        <dbReference type="HAMAP-Rule" id="MF_00175"/>
    </source>
</evidence>
<dbReference type="NCBIfam" id="NF003745">
    <property type="entry name" value="PRK05342.1"/>
    <property type="match status" value="1"/>
</dbReference>
<evidence type="ECO:0000256" key="5">
    <source>
        <dbReference type="ARBA" id="ARBA00023186"/>
    </source>
</evidence>
<dbReference type="GO" id="GO:0051301">
    <property type="term" value="P:cell division"/>
    <property type="evidence" value="ECO:0007669"/>
    <property type="project" value="TreeGrafter"/>
</dbReference>
<keyword evidence="10" id="KW-1185">Reference proteome</keyword>
<evidence type="ECO:0000259" key="8">
    <source>
        <dbReference type="PROSITE" id="PS51902"/>
    </source>
</evidence>
<dbReference type="InterPro" id="IPR038366">
    <property type="entry name" value="Znf_CppX_C4_sf"/>
</dbReference>
<keyword evidence="5 6" id="KW-0143">Chaperone</keyword>
<dbReference type="Gene3D" id="1.10.8.60">
    <property type="match status" value="1"/>
</dbReference>
<evidence type="ECO:0000256" key="7">
    <source>
        <dbReference type="PROSITE-ProRule" id="PRU01250"/>
    </source>
</evidence>
<organism evidence="9 10">
    <name type="scientific">Phoenicibacter congonensis</name>
    <dbReference type="NCBI Taxonomy" id="1944646"/>
    <lineage>
        <taxon>Bacteria</taxon>
        <taxon>Bacillati</taxon>
        <taxon>Actinomycetota</taxon>
        <taxon>Coriobacteriia</taxon>
        <taxon>Eggerthellales</taxon>
        <taxon>Eggerthellaceae</taxon>
        <taxon>Phoenicibacter</taxon>
    </lineage>
</organism>
<dbReference type="Pfam" id="PF07724">
    <property type="entry name" value="AAA_2"/>
    <property type="match status" value="1"/>
</dbReference>
<dbReference type="Gene3D" id="6.20.220.10">
    <property type="entry name" value="ClpX chaperone, C4-type zinc finger domain"/>
    <property type="match status" value="1"/>
</dbReference>
<feature type="binding site" evidence="6 7">
    <location>
        <position position="34"/>
    </location>
    <ligand>
        <name>Zn(2+)</name>
        <dbReference type="ChEBI" id="CHEBI:29105"/>
    </ligand>
</feature>
<evidence type="ECO:0000256" key="1">
    <source>
        <dbReference type="ARBA" id="ARBA00022723"/>
    </source>
</evidence>
<dbReference type="PROSITE" id="PS51902">
    <property type="entry name" value="CLPX_ZB"/>
    <property type="match status" value="1"/>
</dbReference>
<evidence type="ECO:0000256" key="4">
    <source>
        <dbReference type="ARBA" id="ARBA00022840"/>
    </source>
</evidence>
<dbReference type="NCBIfam" id="TIGR00382">
    <property type="entry name" value="clpX"/>
    <property type="match status" value="1"/>
</dbReference>
<dbReference type="GO" id="GO:0016887">
    <property type="term" value="F:ATP hydrolysis activity"/>
    <property type="evidence" value="ECO:0007669"/>
    <property type="project" value="InterPro"/>
</dbReference>
<dbReference type="InterPro" id="IPR050052">
    <property type="entry name" value="ATP-dep_Clp_protease_ClpX"/>
</dbReference>
<accession>A0AA43RI92</accession>
<keyword evidence="9" id="KW-0645">Protease</keyword>
<feature type="binding site" evidence="6 7">
    <location>
        <position position="12"/>
    </location>
    <ligand>
        <name>Zn(2+)</name>
        <dbReference type="ChEBI" id="CHEBI:29105"/>
    </ligand>
</feature>
<keyword evidence="9" id="KW-0378">Hydrolase</keyword>
<feature type="binding site" evidence="6">
    <location>
        <begin position="173"/>
        <end position="180"/>
    </location>
    <ligand>
        <name>ATP</name>
        <dbReference type="ChEBI" id="CHEBI:30616"/>
    </ligand>
</feature>
<gene>
    <name evidence="6 9" type="primary">clpX</name>
    <name evidence="9" type="ORF">Q3982_01440</name>
</gene>
<feature type="binding site" evidence="6 7">
    <location>
        <position position="15"/>
    </location>
    <ligand>
        <name>Zn(2+)</name>
        <dbReference type="ChEBI" id="CHEBI:29105"/>
    </ligand>
</feature>
<evidence type="ECO:0000256" key="2">
    <source>
        <dbReference type="ARBA" id="ARBA00022741"/>
    </source>
</evidence>
<protein>
    <recommendedName>
        <fullName evidence="6">ATP-dependent Clp protease ATP-binding subunit ClpX</fullName>
    </recommendedName>
</protein>
<dbReference type="GO" id="GO:0005524">
    <property type="term" value="F:ATP binding"/>
    <property type="evidence" value="ECO:0007669"/>
    <property type="project" value="UniProtKB-UniRule"/>
</dbReference>
<dbReference type="GO" id="GO:0008233">
    <property type="term" value="F:peptidase activity"/>
    <property type="evidence" value="ECO:0007669"/>
    <property type="project" value="UniProtKB-KW"/>
</dbReference>
<dbReference type="GO" id="GO:0051082">
    <property type="term" value="F:unfolded protein binding"/>
    <property type="evidence" value="ECO:0007669"/>
    <property type="project" value="UniProtKB-UniRule"/>
</dbReference>
<dbReference type="GO" id="GO:0051603">
    <property type="term" value="P:proteolysis involved in protein catabolic process"/>
    <property type="evidence" value="ECO:0007669"/>
    <property type="project" value="TreeGrafter"/>
</dbReference>
<dbReference type="GO" id="GO:0046983">
    <property type="term" value="F:protein dimerization activity"/>
    <property type="evidence" value="ECO:0007669"/>
    <property type="project" value="UniProtKB-UniRule"/>
</dbReference>
<dbReference type="FunFam" id="3.40.50.300:FF:000005">
    <property type="entry name" value="ATP-dependent Clp protease ATP-binding subunit ClpX"/>
    <property type="match status" value="1"/>
</dbReference>
<dbReference type="AlphaFoldDB" id="A0AA43RI92"/>
<dbReference type="InterPro" id="IPR003959">
    <property type="entry name" value="ATPase_AAA_core"/>
</dbReference>
<keyword evidence="3 6" id="KW-0862">Zinc</keyword>
<dbReference type="SMART" id="SM00994">
    <property type="entry name" value="zf-C4_ClpX"/>
    <property type="match status" value="1"/>
</dbReference>
<feature type="binding site" evidence="6 7">
    <location>
        <position position="37"/>
    </location>
    <ligand>
        <name>Zn(2+)</name>
        <dbReference type="ChEBI" id="CHEBI:29105"/>
    </ligand>
</feature>
<name>A0AA43RI92_9ACTN</name>
<dbReference type="GO" id="GO:0009376">
    <property type="term" value="C:HslUV protease complex"/>
    <property type="evidence" value="ECO:0007669"/>
    <property type="project" value="TreeGrafter"/>
</dbReference>
<dbReference type="SMART" id="SM00382">
    <property type="entry name" value="AAA"/>
    <property type="match status" value="1"/>
</dbReference>
<feature type="domain" description="ClpX-type ZB" evidence="8">
    <location>
        <begin position="1"/>
        <end position="53"/>
    </location>
</feature>
<dbReference type="Proteomes" id="UP001168575">
    <property type="component" value="Unassembled WGS sequence"/>
</dbReference>
<dbReference type="Pfam" id="PF06689">
    <property type="entry name" value="zf-C4_ClpX"/>
    <property type="match status" value="1"/>
</dbReference>
<sequence>MKKTTDNDEIECSFCGKKQSEAESMVGRDGIYICDDCVEAMAESVRLQTLMDRGMDIDDPANDNFFDEEEFRTFINERFDEMREIQNYDNNYYTSASDSVFEPAHSSRPKIDRTKLKKPKEIYAELSDYVVGQDEAKKKLSIAVYNHYKRIFLDDHKASDVEIQIPNVMLLGPTGSGKTLLAQSLARIIQVPFAIADATTLTEAGYVGDDVENILRKLLIAADWDIEEAQIGIVYVDEIDKIAKKGENVSIARDVSGEGVQQALLKIIEGSEVSVPPQGGRKHPQQEVIDVDTSNILFIFGGAFVGLSDIISKRVGKKGLGFTSNVSEVSKKSEASLLKECTPEDLKQFGLIPEFIGRVPVVTSLDELDIDALVRILTEPKNSLVKQYTRLFEIEDSKLTFDDDALSAIAEEAKTRGTGARGLRAIVERVLSDAMFEVPEFGCPTTVNVTKENVTDRTNPVIEKVAKAKSSKKASKSASVANS</sequence>
<reference evidence="9" key="1">
    <citation type="submission" date="2023-07" db="EMBL/GenBank/DDBJ databases">
        <title>Between Cages and Wild: Unraveling the Impact of Captivity on Animal Microbiomes and Antimicrobial Resistance.</title>
        <authorList>
            <person name="Schmartz G.P."/>
            <person name="Rehner J."/>
            <person name="Schuff M.J."/>
            <person name="Becker S.L."/>
            <person name="Kravczyk M."/>
            <person name="Gurevich A."/>
            <person name="Francke R."/>
            <person name="Mueller R."/>
            <person name="Keller V."/>
            <person name="Keller A."/>
        </authorList>
    </citation>
    <scope>NUCLEOTIDE SEQUENCE</scope>
    <source>
        <strain evidence="9">S12M_St_49</strain>
    </source>
</reference>
<dbReference type="Gene3D" id="3.40.50.300">
    <property type="entry name" value="P-loop containing nucleotide triphosphate hydrolases"/>
    <property type="match status" value="1"/>
</dbReference>
<comment type="function">
    <text evidence="6">ATP-dependent specificity component of the Clp protease. It directs the protease to specific substrates. Can perform chaperone functions in the absence of ClpP.</text>
</comment>
<dbReference type="SUPFAM" id="SSF57716">
    <property type="entry name" value="Glucocorticoid receptor-like (DNA-binding domain)"/>
    <property type="match status" value="1"/>
</dbReference>
<dbReference type="PANTHER" id="PTHR48102:SF7">
    <property type="entry name" value="ATP-DEPENDENT CLP PROTEASE ATP-BINDING SUBUNIT CLPX-LIKE, MITOCHONDRIAL"/>
    <property type="match status" value="1"/>
</dbReference>
<dbReference type="InterPro" id="IPR019489">
    <property type="entry name" value="Clp_ATPase_C"/>
</dbReference>
<dbReference type="SMART" id="SM01086">
    <property type="entry name" value="ClpB_D2-small"/>
    <property type="match status" value="1"/>
</dbReference>
<dbReference type="InterPro" id="IPR004487">
    <property type="entry name" value="Clp_protease_ATP-bd_su_ClpX"/>
</dbReference>
<dbReference type="InterPro" id="IPR027417">
    <property type="entry name" value="P-loop_NTPase"/>
</dbReference>
<keyword evidence="2 6" id="KW-0547">Nucleotide-binding</keyword>
<dbReference type="InterPro" id="IPR046425">
    <property type="entry name" value="ClpX_bact"/>
</dbReference>
<comment type="caution">
    <text evidence="9">The sequence shown here is derived from an EMBL/GenBank/DDBJ whole genome shotgun (WGS) entry which is preliminary data.</text>
</comment>
<evidence type="ECO:0000313" key="9">
    <source>
        <dbReference type="EMBL" id="MDO4841326.1"/>
    </source>
</evidence>
<dbReference type="HAMAP" id="MF_00175">
    <property type="entry name" value="ClpX"/>
    <property type="match status" value="1"/>
</dbReference>
<comment type="similarity">
    <text evidence="6 7">Belongs to the ClpX chaperone family.</text>
</comment>
<dbReference type="PANTHER" id="PTHR48102">
    <property type="entry name" value="ATP-DEPENDENT CLP PROTEASE ATP-BINDING SUBUNIT CLPX-LIKE, MITOCHONDRIAL-RELATED"/>
    <property type="match status" value="1"/>
</dbReference>
<dbReference type="FunFam" id="1.10.8.60:FF:000002">
    <property type="entry name" value="ATP-dependent Clp protease ATP-binding subunit ClpX"/>
    <property type="match status" value="1"/>
</dbReference>
<evidence type="ECO:0000256" key="3">
    <source>
        <dbReference type="ARBA" id="ARBA00022833"/>
    </source>
</evidence>
<dbReference type="Pfam" id="PF10431">
    <property type="entry name" value="ClpB_D2-small"/>
    <property type="match status" value="1"/>
</dbReference>
<dbReference type="InterPro" id="IPR003593">
    <property type="entry name" value="AAA+_ATPase"/>
</dbReference>
<proteinExistence type="inferred from homology"/>